<evidence type="ECO:0000313" key="3">
    <source>
        <dbReference type="EMBL" id="RFU86636.1"/>
    </source>
</evidence>
<evidence type="ECO:0000259" key="2">
    <source>
        <dbReference type="Pfam" id="PF00668"/>
    </source>
</evidence>
<dbReference type="AlphaFoldDB" id="A0A372M6T0"/>
<dbReference type="OrthoDB" id="2472181at2"/>
<name>A0A372M6T0_9ACTN</name>
<dbReference type="GO" id="GO:0009239">
    <property type="term" value="P:enterobactin biosynthetic process"/>
    <property type="evidence" value="ECO:0007669"/>
    <property type="project" value="TreeGrafter"/>
</dbReference>
<dbReference type="Gene3D" id="3.30.559.30">
    <property type="entry name" value="Nonribosomal peptide synthetase, condensation domain"/>
    <property type="match status" value="1"/>
</dbReference>
<dbReference type="PANTHER" id="PTHR45527">
    <property type="entry name" value="NONRIBOSOMAL PEPTIDE SYNTHETASE"/>
    <property type="match status" value="1"/>
</dbReference>
<evidence type="ECO:0000256" key="1">
    <source>
        <dbReference type="SAM" id="MobiDB-lite"/>
    </source>
</evidence>
<evidence type="ECO:0000313" key="4">
    <source>
        <dbReference type="Proteomes" id="UP000263094"/>
    </source>
</evidence>
<keyword evidence="4" id="KW-1185">Reference proteome</keyword>
<organism evidence="3 4">
    <name type="scientific">Streptomyces triticagri</name>
    <dbReference type="NCBI Taxonomy" id="2293568"/>
    <lineage>
        <taxon>Bacteria</taxon>
        <taxon>Bacillati</taxon>
        <taxon>Actinomycetota</taxon>
        <taxon>Actinomycetes</taxon>
        <taxon>Kitasatosporales</taxon>
        <taxon>Streptomycetaceae</taxon>
        <taxon>Streptomyces</taxon>
    </lineage>
</organism>
<protein>
    <recommendedName>
        <fullName evidence="2">Condensation domain-containing protein</fullName>
    </recommendedName>
</protein>
<dbReference type="GO" id="GO:0031177">
    <property type="term" value="F:phosphopantetheine binding"/>
    <property type="evidence" value="ECO:0007669"/>
    <property type="project" value="TreeGrafter"/>
</dbReference>
<accession>A0A372M6T0</accession>
<dbReference type="Gene3D" id="3.30.559.10">
    <property type="entry name" value="Chloramphenicol acetyltransferase-like domain"/>
    <property type="match status" value="1"/>
</dbReference>
<dbReference type="GO" id="GO:0009366">
    <property type="term" value="C:enterobactin synthetase complex"/>
    <property type="evidence" value="ECO:0007669"/>
    <property type="project" value="TreeGrafter"/>
</dbReference>
<dbReference type="GO" id="GO:0047527">
    <property type="term" value="F:2,3-dihydroxybenzoate-serine ligase activity"/>
    <property type="evidence" value="ECO:0007669"/>
    <property type="project" value="TreeGrafter"/>
</dbReference>
<dbReference type="SUPFAM" id="SSF52777">
    <property type="entry name" value="CoA-dependent acyltransferases"/>
    <property type="match status" value="2"/>
</dbReference>
<dbReference type="RefSeq" id="WP_128555809.1">
    <property type="nucleotide sequence ID" value="NZ_QUAK01000063.1"/>
</dbReference>
<reference evidence="3 4" key="1">
    <citation type="submission" date="2018-08" db="EMBL/GenBank/DDBJ databases">
        <title>Isolation, diversity and antifungal activity of Actinobacteria from wheat.</title>
        <authorList>
            <person name="Han C."/>
        </authorList>
    </citation>
    <scope>NUCLEOTIDE SEQUENCE [LARGE SCALE GENOMIC DNA]</scope>
    <source>
        <strain evidence="3 4">NEAU-YY421</strain>
    </source>
</reference>
<dbReference type="PANTHER" id="PTHR45527:SF1">
    <property type="entry name" value="FATTY ACID SYNTHASE"/>
    <property type="match status" value="1"/>
</dbReference>
<dbReference type="GO" id="GO:0008610">
    <property type="term" value="P:lipid biosynthetic process"/>
    <property type="evidence" value="ECO:0007669"/>
    <property type="project" value="UniProtKB-ARBA"/>
</dbReference>
<dbReference type="InterPro" id="IPR001242">
    <property type="entry name" value="Condensation_dom"/>
</dbReference>
<feature type="region of interest" description="Disordered" evidence="1">
    <location>
        <begin position="1"/>
        <end position="23"/>
    </location>
</feature>
<feature type="compositionally biased region" description="Polar residues" evidence="1">
    <location>
        <begin position="13"/>
        <end position="23"/>
    </location>
</feature>
<gene>
    <name evidence="3" type="ORF">DY218_11250</name>
</gene>
<dbReference type="Pfam" id="PF00668">
    <property type="entry name" value="Condensation"/>
    <property type="match status" value="1"/>
</dbReference>
<comment type="caution">
    <text evidence="3">The sequence shown here is derived from an EMBL/GenBank/DDBJ whole genome shotgun (WGS) entry which is preliminary data.</text>
</comment>
<proteinExistence type="predicted"/>
<feature type="domain" description="Condensation" evidence="2">
    <location>
        <begin position="20"/>
        <end position="435"/>
    </location>
</feature>
<dbReference type="Proteomes" id="UP000263094">
    <property type="component" value="Unassembled WGS sequence"/>
</dbReference>
<sequence>MSVSFSAAARCPSANTPSPAPLSHTQQRFLLDEGLMPGQDDNQLVLPYLLTGPLDPTALALAFDDMVRRHGILRTVYTWDGDLGPGQRVLPFDPERIPLVTVPVTDTARPVGQIAAELCADWWDMPFDLECHPPLRARLAHLDAERWLLCLSVHHIAFDGQSELILLDELGKAYEARCRGDVPALTSLPDYLAYADWQYQHMASWAEKDVPFWRELLVGERPRLFPVPDADQGRRGEHEVVLDGQQVESVCVGLQTVRAIPLSALLYGTARALGEVFGANGTNIGTISSGRFEPEYASTLGSFVNPMVVPIDEALTGEPADRLAAVNRTVLRGLRRARTPFNEVARSLKLQRSDLFEVMATLQAPLPAGTFGDTEVVFQPVRVRAPRAGYGLVVELEPSRDGRWTIAARWREDLLSETAGHDVLSALTGTLLALRTGPS</sequence>
<dbReference type="InterPro" id="IPR023213">
    <property type="entry name" value="CAT-like_dom_sf"/>
</dbReference>
<dbReference type="EMBL" id="QUAK01000063">
    <property type="protein sequence ID" value="RFU86636.1"/>
    <property type="molecule type" value="Genomic_DNA"/>
</dbReference>
<dbReference type="GO" id="GO:0005829">
    <property type="term" value="C:cytosol"/>
    <property type="evidence" value="ECO:0007669"/>
    <property type="project" value="TreeGrafter"/>
</dbReference>
<dbReference type="GO" id="GO:0043041">
    <property type="term" value="P:amino acid activation for nonribosomal peptide biosynthetic process"/>
    <property type="evidence" value="ECO:0007669"/>
    <property type="project" value="TreeGrafter"/>
</dbReference>